<evidence type="ECO:0000313" key="2">
    <source>
        <dbReference type="EMBL" id="GAG03309.1"/>
    </source>
</evidence>
<comment type="caution">
    <text evidence="2">The sequence shown here is derived from an EMBL/GenBank/DDBJ whole genome shotgun (WGS) entry which is preliminary data.</text>
</comment>
<keyword evidence="1" id="KW-0812">Transmembrane</keyword>
<dbReference type="InterPro" id="IPR011990">
    <property type="entry name" value="TPR-like_helical_dom_sf"/>
</dbReference>
<sequence>MSWRSKLKYKLGLATPTDLAILDYTEAIRTNPADATNYWFRGVAYAMLNQWPAARRDWERGAELDPDGPAGENARIWLCRSEFVLAEKRKVARRAYLTDLRELMSCATCCLMVIAVIVMLIVALAQGRIL</sequence>
<feature type="transmembrane region" description="Helical" evidence="1">
    <location>
        <begin position="103"/>
        <end position="125"/>
    </location>
</feature>
<keyword evidence="1" id="KW-1133">Transmembrane helix</keyword>
<protein>
    <submittedName>
        <fullName evidence="2">Uncharacterized protein</fullName>
    </submittedName>
</protein>
<gene>
    <name evidence="2" type="ORF">S01H1_34393</name>
</gene>
<reference evidence="2" key="1">
    <citation type="journal article" date="2014" name="Front. Microbiol.">
        <title>High frequency of phylogenetically diverse reductive dehalogenase-homologous genes in deep subseafloor sedimentary metagenomes.</title>
        <authorList>
            <person name="Kawai M."/>
            <person name="Futagami T."/>
            <person name="Toyoda A."/>
            <person name="Takaki Y."/>
            <person name="Nishi S."/>
            <person name="Hori S."/>
            <person name="Arai W."/>
            <person name="Tsubouchi T."/>
            <person name="Morono Y."/>
            <person name="Uchiyama I."/>
            <person name="Ito T."/>
            <person name="Fujiyama A."/>
            <person name="Inagaki F."/>
            <person name="Takami H."/>
        </authorList>
    </citation>
    <scope>NUCLEOTIDE SEQUENCE</scope>
    <source>
        <strain evidence="2">Expedition CK06-06</strain>
    </source>
</reference>
<dbReference type="Gene3D" id="1.25.40.10">
    <property type="entry name" value="Tetratricopeptide repeat domain"/>
    <property type="match status" value="1"/>
</dbReference>
<keyword evidence="1" id="KW-0472">Membrane</keyword>
<evidence type="ECO:0000256" key="1">
    <source>
        <dbReference type="SAM" id="Phobius"/>
    </source>
</evidence>
<accession>X0UBX6</accession>
<organism evidence="2">
    <name type="scientific">marine sediment metagenome</name>
    <dbReference type="NCBI Taxonomy" id="412755"/>
    <lineage>
        <taxon>unclassified sequences</taxon>
        <taxon>metagenomes</taxon>
        <taxon>ecological metagenomes</taxon>
    </lineage>
</organism>
<feature type="non-terminal residue" evidence="2">
    <location>
        <position position="130"/>
    </location>
</feature>
<dbReference type="AlphaFoldDB" id="X0UBX6"/>
<name>X0UBX6_9ZZZZ</name>
<dbReference type="SUPFAM" id="SSF48452">
    <property type="entry name" value="TPR-like"/>
    <property type="match status" value="1"/>
</dbReference>
<dbReference type="EMBL" id="BARS01021410">
    <property type="protein sequence ID" value="GAG03309.1"/>
    <property type="molecule type" value="Genomic_DNA"/>
</dbReference>
<proteinExistence type="predicted"/>